<protein>
    <recommendedName>
        <fullName evidence="3">Xylulose kinase-1</fullName>
    </recommendedName>
</protein>
<evidence type="ECO:0000313" key="2">
    <source>
        <dbReference type="EMBL" id="GEU78290.1"/>
    </source>
</evidence>
<feature type="coiled-coil region" evidence="1">
    <location>
        <begin position="448"/>
        <end position="497"/>
    </location>
</feature>
<name>A0A6L2MWQ1_TANCI</name>
<dbReference type="AlphaFoldDB" id="A0A6L2MWQ1"/>
<keyword evidence="1" id="KW-0175">Coiled coil</keyword>
<organism evidence="2">
    <name type="scientific">Tanacetum cinerariifolium</name>
    <name type="common">Dalmatian daisy</name>
    <name type="synonym">Chrysanthemum cinerariifolium</name>
    <dbReference type="NCBI Taxonomy" id="118510"/>
    <lineage>
        <taxon>Eukaryota</taxon>
        <taxon>Viridiplantae</taxon>
        <taxon>Streptophyta</taxon>
        <taxon>Embryophyta</taxon>
        <taxon>Tracheophyta</taxon>
        <taxon>Spermatophyta</taxon>
        <taxon>Magnoliopsida</taxon>
        <taxon>eudicotyledons</taxon>
        <taxon>Gunneridae</taxon>
        <taxon>Pentapetalae</taxon>
        <taxon>asterids</taxon>
        <taxon>campanulids</taxon>
        <taxon>Asterales</taxon>
        <taxon>Asteraceae</taxon>
        <taxon>Asteroideae</taxon>
        <taxon>Anthemideae</taxon>
        <taxon>Anthemidinae</taxon>
        <taxon>Tanacetum</taxon>
    </lineage>
</organism>
<proteinExistence type="predicted"/>
<accession>A0A6L2MWQ1</accession>
<comment type="caution">
    <text evidence="2">The sequence shown here is derived from an EMBL/GenBank/DDBJ whole genome shotgun (WGS) entry which is preliminary data.</text>
</comment>
<gene>
    <name evidence="2" type="ORF">Tci_050268</name>
</gene>
<evidence type="ECO:0000256" key="1">
    <source>
        <dbReference type="SAM" id="Coils"/>
    </source>
</evidence>
<evidence type="ECO:0008006" key="3">
    <source>
        <dbReference type="Google" id="ProtNLM"/>
    </source>
</evidence>
<dbReference type="EMBL" id="BKCJ010007642">
    <property type="protein sequence ID" value="GEU78290.1"/>
    <property type="molecule type" value="Genomic_DNA"/>
</dbReference>
<sequence>MVTYLIKSDASEGFNQVIDFLNGSYLKYALTVKLNIYVSCIKQFWNIFAIKQANDVTRLQALVDKKKVVVTEAVIREGMLVGQAIEEEGDADAHIKDVTAGDDAQGDDIAAHGEVLTVQPPSPQPQAQQQAVDFPISLLQEALDACAALTRRVENLEYDKVAQALEITKLKRRVKRLEKGNKARVLKLRRLQKVRTSQRVDTSDDTMVDDESNQGRMIDKMDKDDVIVLMDEKEEDKKVEEAKVNESAQVQGRQVESQAEIYKIYMDHASKVLSMQEDEPAKVKEVVDVVTTTKLITEVVTAASETVTAASVIISAAEPQVPITTITAASAKVAAAPSRRRKGVVIRDPEEESTTSSIISTETKSKDKGKGIMDVAIDHVKLKAKEDLAIQRYQVMKRKPQIEAQARKNMMMYLKNVAGFKLDYFKGMYYDDIHLIFEAKFNSNIEFLLKIKEQMEEEENRALQSINETLAQKAAKKRKLNEEVEDLKRHLEIMPDEDDDVYTEATLLARKVTVVDYAIIELKNKHYYKIIRADGMHQLYISFLTLLNNFDREDLEALWSLVKERFSTSKHKNFYDDFLLTTLGAMFLETRCTC</sequence>
<reference evidence="2" key="1">
    <citation type="journal article" date="2019" name="Sci. Rep.">
        <title>Draft genome of Tanacetum cinerariifolium, the natural source of mosquito coil.</title>
        <authorList>
            <person name="Yamashiro T."/>
            <person name="Shiraishi A."/>
            <person name="Satake H."/>
            <person name="Nakayama K."/>
        </authorList>
    </citation>
    <scope>NUCLEOTIDE SEQUENCE</scope>
</reference>